<keyword evidence="3 7" id="KW-0328">Glycosyltransferase</keyword>
<dbReference type="InterPro" id="IPR000811">
    <property type="entry name" value="Glyco_trans_35"/>
</dbReference>
<evidence type="ECO:0000313" key="9">
    <source>
        <dbReference type="Proteomes" id="UP000789901"/>
    </source>
</evidence>
<comment type="caution">
    <text evidence="8">The sequence shown here is derived from an EMBL/GenBank/DDBJ whole genome shotgun (WGS) entry which is preliminary data.</text>
</comment>
<dbReference type="InterPro" id="IPR035090">
    <property type="entry name" value="Pyridoxal_P_attach_site"/>
</dbReference>
<dbReference type="EC" id="2.4.1.1" evidence="7"/>
<evidence type="ECO:0000256" key="5">
    <source>
        <dbReference type="ARBA" id="ARBA00022898"/>
    </source>
</evidence>
<dbReference type="Gene3D" id="3.40.50.2000">
    <property type="entry name" value="Glycogen Phosphorylase B"/>
    <property type="match status" value="3"/>
</dbReference>
<evidence type="ECO:0000256" key="3">
    <source>
        <dbReference type="ARBA" id="ARBA00022676"/>
    </source>
</evidence>
<comment type="similarity">
    <text evidence="2 7">Belongs to the glycogen phosphorylase family.</text>
</comment>
<evidence type="ECO:0000256" key="7">
    <source>
        <dbReference type="RuleBase" id="RU000587"/>
    </source>
</evidence>
<keyword evidence="4 7" id="KW-0808">Transferase</keyword>
<reference evidence="8 9" key="1">
    <citation type="submission" date="2021-06" db="EMBL/GenBank/DDBJ databases">
        <authorList>
            <person name="Kallberg Y."/>
            <person name="Tangrot J."/>
            <person name="Rosling A."/>
        </authorList>
    </citation>
    <scope>NUCLEOTIDE SEQUENCE [LARGE SCALE GENOMIC DNA]</scope>
    <source>
        <strain evidence="8 9">120-4 pot B 10/14</strain>
    </source>
</reference>
<keyword evidence="6 7" id="KW-0119">Carbohydrate metabolism</keyword>
<dbReference type="PROSITE" id="PS00102">
    <property type="entry name" value="PHOSPHORYLASE"/>
    <property type="match status" value="1"/>
</dbReference>
<protein>
    <recommendedName>
        <fullName evidence="7">Alpha-1,4 glucan phosphorylase</fullName>
        <ecNumber evidence="7">2.4.1.1</ecNumber>
    </recommendedName>
</protein>
<comment type="function">
    <text evidence="7">Allosteric enzyme that catalyzes the rate-limiting step in glycogen catabolism, the phosphorolytic cleavage of glycogen to produce glucose-1-phosphate, and plays a central role in maintaining cellular and organismal glucose homeostasis.</text>
</comment>
<keyword evidence="9" id="KW-1185">Reference proteome</keyword>
<dbReference type="PANTHER" id="PTHR11468:SF3">
    <property type="entry name" value="GLYCOGEN PHOSPHORYLASE, LIVER FORM"/>
    <property type="match status" value="1"/>
</dbReference>
<comment type="cofactor">
    <cofactor evidence="1 7">
        <name>pyridoxal 5'-phosphate</name>
        <dbReference type="ChEBI" id="CHEBI:597326"/>
    </cofactor>
</comment>
<dbReference type="Proteomes" id="UP000789901">
    <property type="component" value="Unassembled WGS sequence"/>
</dbReference>
<proteinExistence type="inferred from homology"/>
<gene>
    <name evidence="8" type="ORF">GMARGA_LOCUS29014</name>
</gene>
<evidence type="ECO:0000256" key="4">
    <source>
        <dbReference type="ARBA" id="ARBA00022679"/>
    </source>
</evidence>
<dbReference type="EMBL" id="CAJVQB010038282">
    <property type="protein sequence ID" value="CAG8826061.1"/>
    <property type="molecule type" value="Genomic_DNA"/>
</dbReference>
<dbReference type="Pfam" id="PF00343">
    <property type="entry name" value="Phosphorylase"/>
    <property type="match status" value="2"/>
</dbReference>
<organism evidence="8 9">
    <name type="scientific">Gigaspora margarita</name>
    <dbReference type="NCBI Taxonomy" id="4874"/>
    <lineage>
        <taxon>Eukaryota</taxon>
        <taxon>Fungi</taxon>
        <taxon>Fungi incertae sedis</taxon>
        <taxon>Mucoromycota</taxon>
        <taxon>Glomeromycotina</taxon>
        <taxon>Glomeromycetes</taxon>
        <taxon>Diversisporales</taxon>
        <taxon>Gigasporaceae</taxon>
        <taxon>Gigaspora</taxon>
    </lineage>
</organism>
<feature type="non-terminal residue" evidence="8">
    <location>
        <position position="1"/>
    </location>
</feature>
<name>A0ABN7WDC4_GIGMA</name>
<sequence length="240" mass="27616">GFELDEAWEIVTRTFAFTNHTIFPEAMEKWPVPMVAYLLPRHMQIIFDLNLVEKLFPDSRGLLAKLSKIEEATPQFVRIIAKVKNITFSVIHRYISLRKMSSEERYEVVKRVIIFGGKQRQDESIEDALKVDNIRHFTEASGISNMKFVLNGGLILGTVDGANIEIHREIEVINDFESGHFDNSRIFSPPINTLTIDYLISDDFDSYLSAQNLVDEAYKNQDDWTRMSILCTARMGKFSS</sequence>
<comment type="catalytic activity">
    <reaction evidence="7">
        <text>[(1-&gt;4)-alpha-D-glucosyl](n) + phosphate = [(1-&gt;4)-alpha-D-glucosyl](n-1) + alpha-D-glucose 1-phosphate</text>
        <dbReference type="Rhea" id="RHEA:41732"/>
        <dbReference type="Rhea" id="RHEA-COMP:9584"/>
        <dbReference type="Rhea" id="RHEA-COMP:9586"/>
        <dbReference type="ChEBI" id="CHEBI:15444"/>
        <dbReference type="ChEBI" id="CHEBI:43474"/>
        <dbReference type="ChEBI" id="CHEBI:58601"/>
        <dbReference type="EC" id="2.4.1.1"/>
    </reaction>
</comment>
<keyword evidence="5 7" id="KW-0663">Pyridoxal phosphate</keyword>
<evidence type="ECO:0000256" key="6">
    <source>
        <dbReference type="ARBA" id="ARBA00023277"/>
    </source>
</evidence>
<evidence type="ECO:0000313" key="8">
    <source>
        <dbReference type="EMBL" id="CAG8826061.1"/>
    </source>
</evidence>
<evidence type="ECO:0000256" key="2">
    <source>
        <dbReference type="ARBA" id="ARBA00006047"/>
    </source>
</evidence>
<evidence type="ECO:0000256" key="1">
    <source>
        <dbReference type="ARBA" id="ARBA00001933"/>
    </source>
</evidence>
<dbReference type="SUPFAM" id="SSF53756">
    <property type="entry name" value="UDP-Glycosyltransferase/glycogen phosphorylase"/>
    <property type="match status" value="1"/>
</dbReference>
<accession>A0ABN7WDC4</accession>
<dbReference type="PANTHER" id="PTHR11468">
    <property type="entry name" value="GLYCOGEN PHOSPHORYLASE"/>
    <property type="match status" value="1"/>
</dbReference>